<evidence type="ECO:0000313" key="6">
    <source>
        <dbReference type="EMBL" id="KAJ5586401.1"/>
    </source>
</evidence>
<evidence type="ECO:0000256" key="1">
    <source>
        <dbReference type="ARBA" id="ARBA00005495"/>
    </source>
</evidence>
<dbReference type="AlphaFoldDB" id="A0AAD6GTT8"/>
<comment type="similarity">
    <text evidence="1">Belongs to the Gfa family.</text>
</comment>
<evidence type="ECO:0000313" key="7">
    <source>
        <dbReference type="Proteomes" id="UP001216150"/>
    </source>
</evidence>
<keyword evidence="7" id="KW-1185">Reference proteome</keyword>
<protein>
    <recommendedName>
        <fullName evidence="5">CENP-V/GFA domain-containing protein</fullName>
    </recommendedName>
</protein>
<dbReference type="GO" id="GO:0016846">
    <property type="term" value="F:carbon-sulfur lyase activity"/>
    <property type="evidence" value="ECO:0007669"/>
    <property type="project" value="InterPro"/>
</dbReference>
<dbReference type="GO" id="GO:0046872">
    <property type="term" value="F:metal ion binding"/>
    <property type="evidence" value="ECO:0007669"/>
    <property type="project" value="UniProtKB-KW"/>
</dbReference>
<dbReference type="PANTHER" id="PTHR33337:SF40">
    <property type="entry name" value="CENP-V_GFA DOMAIN-CONTAINING PROTEIN-RELATED"/>
    <property type="match status" value="1"/>
</dbReference>
<evidence type="ECO:0000256" key="2">
    <source>
        <dbReference type="ARBA" id="ARBA00022723"/>
    </source>
</evidence>
<dbReference type="PROSITE" id="PS51891">
    <property type="entry name" value="CENP_V_GFA"/>
    <property type="match status" value="1"/>
</dbReference>
<evidence type="ECO:0000256" key="4">
    <source>
        <dbReference type="ARBA" id="ARBA00023239"/>
    </source>
</evidence>
<dbReference type="Proteomes" id="UP001216150">
    <property type="component" value="Unassembled WGS sequence"/>
</dbReference>
<accession>A0AAD6GTT8</accession>
<dbReference type="InterPro" id="IPR006913">
    <property type="entry name" value="CENP-V/GFA"/>
</dbReference>
<reference evidence="6 7" key="1">
    <citation type="journal article" date="2023" name="IMA Fungus">
        <title>Comparative genomic study of the Penicillium genus elucidates a diverse pangenome and 15 lateral gene transfer events.</title>
        <authorList>
            <person name="Petersen C."/>
            <person name="Sorensen T."/>
            <person name="Nielsen M.R."/>
            <person name="Sondergaard T.E."/>
            <person name="Sorensen J.L."/>
            <person name="Fitzpatrick D.A."/>
            <person name="Frisvad J.C."/>
            <person name="Nielsen K.L."/>
        </authorList>
    </citation>
    <scope>NUCLEOTIDE SEQUENCE [LARGE SCALE GENOMIC DNA]</scope>
    <source>
        <strain evidence="6 7">IBT 29057</strain>
    </source>
</reference>
<name>A0AAD6GTT8_9EURO</name>
<keyword evidence="3" id="KW-0862">Zinc</keyword>
<proteinExistence type="inferred from homology"/>
<dbReference type="SUPFAM" id="SSF51316">
    <property type="entry name" value="Mss4-like"/>
    <property type="match status" value="1"/>
</dbReference>
<dbReference type="InterPro" id="IPR011057">
    <property type="entry name" value="Mss4-like_sf"/>
</dbReference>
<comment type="caution">
    <text evidence="6">The sequence shown here is derived from an EMBL/GenBank/DDBJ whole genome shotgun (WGS) entry which is preliminary data.</text>
</comment>
<dbReference type="Pfam" id="PF04828">
    <property type="entry name" value="GFA"/>
    <property type="match status" value="1"/>
</dbReference>
<organism evidence="6 7">
    <name type="scientific">Penicillium hetheringtonii</name>
    <dbReference type="NCBI Taxonomy" id="911720"/>
    <lineage>
        <taxon>Eukaryota</taxon>
        <taxon>Fungi</taxon>
        <taxon>Dikarya</taxon>
        <taxon>Ascomycota</taxon>
        <taxon>Pezizomycotina</taxon>
        <taxon>Eurotiomycetes</taxon>
        <taxon>Eurotiomycetidae</taxon>
        <taxon>Eurotiales</taxon>
        <taxon>Aspergillaceae</taxon>
        <taxon>Penicillium</taxon>
    </lineage>
</organism>
<dbReference type="EMBL" id="JAQJAC010000004">
    <property type="protein sequence ID" value="KAJ5586401.1"/>
    <property type="molecule type" value="Genomic_DNA"/>
</dbReference>
<feature type="domain" description="CENP-V/GFA" evidence="5">
    <location>
        <begin position="2"/>
        <end position="130"/>
    </location>
</feature>
<evidence type="ECO:0000259" key="5">
    <source>
        <dbReference type="PROSITE" id="PS51891"/>
    </source>
</evidence>
<gene>
    <name evidence="6" type="ORF">N7450_006188</name>
</gene>
<evidence type="ECO:0000256" key="3">
    <source>
        <dbReference type="ARBA" id="ARBA00022833"/>
    </source>
</evidence>
<dbReference type="PANTHER" id="PTHR33337">
    <property type="entry name" value="GFA DOMAIN-CONTAINING PROTEIN"/>
    <property type="match status" value="1"/>
</dbReference>
<sequence length="138" mass="15215">MVSGSCACKYIQYTTSNPPTRLVNCHCIECRKQSGAPYLSFVHFPTSSVNWQTDPTVWKSSETASRTFCPRCGSVLSMSLDKEPDITAIAAGTLDDDKSQSSIPTPSAHIFLSEKASWFQVPDDGAERWVGWPQGTKY</sequence>
<dbReference type="Gene3D" id="3.90.1590.10">
    <property type="entry name" value="glutathione-dependent formaldehyde- activating enzyme (gfa)"/>
    <property type="match status" value="1"/>
</dbReference>
<keyword evidence="4" id="KW-0456">Lyase</keyword>
<keyword evidence="2" id="KW-0479">Metal-binding</keyword>